<dbReference type="PANTHER" id="PTHR34390:SF2">
    <property type="entry name" value="SUCCINATE TRANSPORTER SUBUNIT YJJP-RELATED"/>
    <property type="match status" value="1"/>
</dbReference>
<evidence type="ECO:0000313" key="11">
    <source>
        <dbReference type="EMBL" id="RCK59962.1"/>
    </source>
</evidence>
<dbReference type="InterPro" id="IPR024528">
    <property type="entry name" value="ThrE_2"/>
</dbReference>
<dbReference type="RefSeq" id="WP_114117576.1">
    <property type="nucleotide sequence ID" value="NZ_BMHU01000003.1"/>
</dbReference>
<evidence type="ECO:0000256" key="7">
    <source>
        <dbReference type="SAM" id="MobiDB-lite"/>
    </source>
</evidence>
<evidence type="ECO:0000256" key="8">
    <source>
        <dbReference type="SAM" id="Phobius"/>
    </source>
</evidence>
<protein>
    <submittedName>
        <fullName evidence="11">Threonine/serine exporter family protein</fullName>
    </submittedName>
</protein>
<dbReference type="GO" id="GO:0015744">
    <property type="term" value="P:succinate transport"/>
    <property type="evidence" value="ECO:0007669"/>
    <property type="project" value="TreeGrafter"/>
</dbReference>
<feature type="transmembrane region" description="Helical" evidence="8">
    <location>
        <begin position="236"/>
        <end position="255"/>
    </location>
</feature>
<proteinExistence type="inferred from homology"/>
<evidence type="ECO:0000256" key="5">
    <source>
        <dbReference type="ARBA" id="ARBA00023136"/>
    </source>
</evidence>
<keyword evidence="4 8" id="KW-1133">Transmembrane helix</keyword>
<comment type="caution">
    <text evidence="11">The sequence shown here is derived from an EMBL/GenBank/DDBJ whole genome shotgun (WGS) entry which is preliminary data.</text>
</comment>
<feature type="domain" description="Threonine/serine exporter-like N-terminal" evidence="9">
    <location>
        <begin position="44"/>
        <end position="290"/>
    </location>
</feature>
<gene>
    <name evidence="11" type="ORF">DTO57_07370</name>
</gene>
<feature type="transmembrane region" description="Helical" evidence="8">
    <location>
        <begin position="267"/>
        <end position="289"/>
    </location>
</feature>
<keyword evidence="5 8" id="KW-0472">Membrane</keyword>
<feature type="transmembrane region" description="Helical" evidence="8">
    <location>
        <begin position="172"/>
        <end position="189"/>
    </location>
</feature>
<evidence type="ECO:0000259" key="9">
    <source>
        <dbReference type="Pfam" id="PF06738"/>
    </source>
</evidence>
<feature type="transmembrane region" description="Helical" evidence="8">
    <location>
        <begin position="336"/>
        <end position="354"/>
    </location>
</feature>
<feature type="region of interest" description="Disordered" evidence="7">
    <location>
        <begin position="491"/>
        <end position="514"/>
    </location>
</feature>
<dbReference type="Proteomes" id="UP000253508">
    <property type="component" value="Unassembled WGS sequence"/>
</dbReference>
<evidence type="ECO:0000259" key="10">
    <source>
        <dbReference type="Pfam" id="PF12821"/>
    </source>
</evidence>
<feature type="transmembrane region" description="Helical" evidence="8">
    <location>
        <begin position="309"/>
        <end position="329"/>
    </location>
</feature>
<dbReference type="Pfam" id="PF12821">
    <property type="entry name" value="ThrE_2"/>
    <property type="match status" value="1"/>
</dbReference>
<evidence type="ECO:0000313" key="12">
    <source>
        <dbReference type="Proteomes" id="UP000253508"/>
    </source>
</evidence>
<keyword evidence="2" id="KW-1003">Cell membrane</keyword>
<dbReference type="PANTHER" id="PTHR34390">
    <property type="entry name" value="UPF0442 PROTEIN YJJB-RELATED"/>
    <property type="match status" value="1"/>
</dbReference>
<comment type="similarity">
    <text evidence="6">Belongs to the ThrE exporter (TC 2.A.79) family.</text>
</comment>
<evidence type="ECO:0000256" key="1">
    <source>
        <dbReference type="ARBA" id="ARBA00004651"/>
    </source>
</evidence>
<evidence type="ECO:0000256" key="6">
    <source>
        <dbReference type="ARBA" id="ARBA00034125"/>
    </source>
</evidence>
<dbReference type="OrthoDB" id="9763957at2"/>
<reference evidence="11 12" key="1">
    <citation type="submission" date="2018-07" db="EMBL/GenBank/DDBJ databases">
        <title>Microbacterium endoborsara sp. nov., a novel actinobacterium isolated from Borszczowia aralocaspica.</title>
        <authorList>
            <person name="An D."/>
        </authorList>
    </citation>
    <scope>NUCLEOTIDE SEQUENCE [LARGE SCALE GENOMIC DNA]</scope>
    <source>
        <strain evidence="11 12">C1.15228</strain>
    </source>
</reference>
<dbReference type="InterPro" id="IPR010619">
    <property type="entry name" value="ThrE-like_N"/>
</dbReference>
<dbReference type="Pfam" id="PF06738">
    <property type="entry name" value="ThrE"/>
    <property type="match status" value="1"/>
</dbReference>
<organism evidence="11 12">
    <name type="scientific">Microbacterium sorbitolivorans</name>
    <dbReference type="NCBI Taxonomy" id="1867410"/>
    <lineage>
        <taxon>Bacteria</taxon>
        <taxon>Bacillati</taxon>
        <taxon>Actinomycetota</taxon>
        <taxon>Actinomycetes</taxon>
        <taxon>Micrococcales</taxon>
        <taxon>Microbacteriaceae</taxon>
        <taxon>Microbacterium</taxon>
    </lineage>
</organism>
<comment type="subcellular location">
    <subcellularLocation>
        <location evidence="1">Cell membrane</location>
        <topology evidence="1">Multi-pass membrane protein</topology>
    </subcellularLocation>
</comment>
<sequence length="514" mass="53724">MNADRAPRGLFGGLRRALWNDPAKRRMTEQMPIIDDRVAQMILDLAMRVAEIMLSIGASAKEVTLAALRITHAYGLKSVHVDVTFNSVMLSDHRGGTGDPITLMRVVRSAAPDHAKLQRMQALVNDIEHGMPLNEATTEFHAIRRIPFHYRPAVVVLAQAMLGLAVALMYGAGWFTIVLALLASLAVALTQQGLAKLRIPLFFNQVGCALVLVVFVVAVTWLGWQGVPLFDDVLPTVLMASGIVLMLAGLAVVGATQDAIDGFALTAGGRLLDLAVMTMGLVVGILVGLESARRLGLGLPLPSETVVAFGAPLGHAVGSLLIAVAVAIINGASTSIILVSGALSTVAWAGWYLLATVLGLPGFAAVFGGALLASFIGSVVADRLAVPSIAVTTAAMVPMVPGTAVFRGLLGLVSVDGQIEAFMHAFDSLFTAVMTGIALASGATLGIMIGAPLRLRLGDRTVAMRSKARPATAAGGTAAFEVVRTEPIEHELDEIPVADTADPHPLTKPYEAGE</sequence>
<feature type="transmembrane region" description="Helical" evidence="8">
    <location>
        <begin position="201"/>
        <end position="224"/>
    </location>
</feature>
<evidence type="ECO:0000256" key="3">
    <source>
        <dbReference type="ARBA" id="ARBA00022692"/>
    </source>
</evidence>
<feature type="transmembrane region" description="Helical" evidence="8">
    <location>
        <begin position="429"/>
        <end position="455"/>
    </location>
</feature>
<dbReference type="AlphaFoldDB" id="A0A367Y4J7"/>
<feature type="transmembrane region" description="Helical" evidence="8">
    <location>
        <begin position="388"/>
        <end position="409"/>
    </location>
</feature>
<evidence type="ECO:0000256" key="2">
    <source>
        <dbReference type="ARBA" id="ARBA00022475"/>
    </source>
</evidence>
<name>A0A367Y4J7_9MICO</name>
<dbReference type="GO" id="GO:0022857">
    <property type="term" value="F:transmembrane transporter activity"/>
    <property type="evidence" value="ECO:0007669"/>
    <property type="project" value="InterPro"/>
</dbReference>
<accession>A0A367Y4J7</accession>
<dbReference type="EMBL" id="QORO01000002">
    <property type="protein sequence ID" value="RCK59962.1"/>
    <property type="molecule type" value="Genomic_DNA"/>
</dbReference>
<evidence type="ECO:0000256" key="4">
    <source>
        <dbReference type="ARBA" id="ARBA00022989"/>
    </source>
</evidence>
<keyword evidence="12" id="KW-1185">Reference proteome</keyword>
<feature type="transmembrane region" description="Helical" evidence="8">
    <location>
        <begin position="360"/>
        <end position="381"/>
    </location>
</feature>
<dbReference type="InterPro" id="IPR050539">
    <property type="entry name" value="ThrE_Dicarb/AminoAcid_Exp"/>
</dbReference>
<dbReference type="GO" id="GO:0005886">
    <property type="term" value="C:plasma membrane"/>
    <property type="evidence" value="ECO:0007669"/>
    <property type="project" value="UniProtKB-SubCell"/>
</dbReference>
<feature type="domain" description="Threonine/Serine exporter ThrE" evidence="10">
    <location>
        <begin position="316"/>
        <end position="446"/>
    </location>
</feature>
<keyword evidence="3 8" id="KW-0812">Transmembrane</keyword>